<dbReference type="Proteomes" id="UP000007129">
    <property type="component" value="Unassembled WGS sequence"/>
</dbReference>
<protein>
    <submittedName>
        <fullName evidence="2">Uncharacterized protein</fullName>
    </submittedName>
</protein>
<evidence type="ECO:0000313" key="3">
    <source>
        <dbReference type="Proteomes" id="UP000007129"/>
    </source>
</evidence>
<comment type="caution">
    <text evidence="2">The sequence shown here is derived from an EMBL/GenBank/DDBJ whole genome shotgun (WGS) entry which is preliminary data.</text>
</comment>
<dbReference type="EMBL" id="AHHD01000526">
    <property type="protein sequence ID" value="EKG10121.1"/>
    <property type="molecule type" value="Genomic_DNA"/>
</dbReference>
<gene>
    <name evidence="2" type="ORF">MPH_12721</name>
</gene>
<feature type="region of interest" description="Disordered" evidence="1">
    <location>
        <begin position="276"/>
        <end position="365"/>
    </location>
</feature>
<dbReference type="eggNOG" id="ENOG502SUYN">
    <property type="taxonomic scope" value="Eukaryota"/>
</dbReference>
<reference evidence="2 3" key="1">
    <citation type="journal article" date="2012" name="BMC Genomics">
        <title>Tools to kill: Genome of one of the most destructive plant pathogenic fungi Macrophomina phaseolina.</title>
        <authorList>
            <person name="Islam M.S."/>
            <person name="Haque M.S."/>
            <person name="Islam M.M."/>
            <person name="Emdad E.M."/>
            <person name="Halim A."/>
            <person name="Hossen Q.M.M."/>
            <person name="Hossain M.Z."/>
            <person name="Ahmed B."/>
            <person name="Rahim S."/>
            <person name="Rahman M.S."/>
            <person name="Alam M.M."/>
            <person name="Hou S."/>
            <person name="Wan X."/>
            <person name="Saito J.A."/>
            <person name="Alam M."/>
        </authorList>
    </citation>
    <scope>NUCLEOTIDE SEQUENCE [LARGE SCALE GENOMIC DNA]</scope>
    <source>
        <strain evidence="2 3">MS6</strain>
    </source>
</reference>
<accession>K2QJX9</accession>
<dbReference type="STRING" id="1126212.K2QJX9"/>
<proteinExistence type="predicted"/>
<evidence type="ECO:0000313" key="2">
    <source>
        <dbReference type="EMBL" id="EKG10121.1"/>
    </source>
</evidence>
<organism evidence="2 3">
    <name type="scientific">Macrophomina phaseolina (strain MS6)</name>
    <name type="common">Charcoal rot fungus</name>
    <dbReference type="NCBI Taxonomy" id="1126212"/>
    <lineage>
        <taxon>Eukaryota</taxon>
        <taxon>Fungi</taxon>
        <taxon>Dikarya</taxon>
        <taxon>Ascomycota</taxon>
        <taxon>Pezizomycotina</taxon>
        <taxon>Dothideomycetes</taxon>
        <taxon>Dothideomycetes incertae sedis</taxon>
        <taxon>Botryosphaeriales</taxon>
        <taxon>Botryosphaeriaceae</taxon>
        <taxon>Macrophomina</taxon>
    </lineage>
</organism>
<dbReference type="HOGENOM" id="CLU_758806_0_0_1"/>
<feature type="compositionally biased region" description="Polar residues" evidence="1">
    <location>
        <begin position="276"/>
        <end position="290"/>
    </location>
</feature>
<dbReference type="InParanoid" id="K2QJX9"/>
<dbReference type="OrthoDB" id="3944737at2759"/>
<evidence type="ECO:0000256" key="1">
    <source>
        <dbReference type="SAM" id="MobiDB-lite"/>
    </source>
</evidence>
<dbReference type="VEuPathDB" id="FungiDB:MPH_12721"/>
<feature type="compositionally biased region" description="Basic and acidic residues" evidence="1">
    <location>
        <begin position="296"/>
        <end position="310"/>
    </location>
</feature>
<dbReference type="AlphaFoldDB" id="K2QJX9"/>
<name>K2QJX9_MACPH</name>
<sequence length="365" mass="41455">MYDHLLSDESINPRHFQIGPSFRRAKNEAGVGDFIQEYNLKVMVEALRETGHLLGRQEFISMARGHSAQLVRRDDGGRNYIPDWAGIRVHGHSFEPMEENPANILPGETKISRAWTLDESQIIENVGERGPYDWPDWFKPFVQIFSYCVELQVRYGYLITDKELVVVRIGPLDRSKRRRKSGRLSDEAERPIDLQRAAATLGHVPSEELRETLNNGVLEYASIRCGPCEAGQLSVNLALWWLHLLALKDNTVQRHYACLADEALGRIDAQLEDSVGTQGSMNCRNASSQDGVVESADGRDERDGDLTERDSGEEETYEQGREDRLYTSYRAEAEVPPSLSPARSSQRKRQKMNAPTRGIKRKRSE</sequence>